<evidence type="ECO:0000313" key="3">
    <source>
        <dbReference type="Proteomes" id="UP000294003"/>
    </source>
</evidence>
<evidence type="ECO:0008006" key="4">
    <source>
        <dbReference type="Google" id="ProtNLM"/>
    </source>
</evidence>
<dbReference type="Gene3D" id="3.40.50.1820">
    <property type="entry name" value="alpha/beta hydrolase"/>
    <property type="match status" value="1"/>
</dbReference>
<comment type="caution">
    <text evidence="2">The sequence shown here is derived from an EMBL/GenBank/DDBJ whole genome shotgun (WGS) entry which is preliminary data.</text>
</comment>
<protein>
    <recommendedName>
        <fullName evidence="4">AB hydrolase-1 domain-containing protein</fullName>
    </recommendedName>
</protein>
<accession>A0ABY0GVC7</accession>
<feature type="region of interest" description="Disordered" evidence="1">
    <location>
        <begin position="81"/>
        <end position="107"/>
    </location>
</feature>
<keyword evidence="3" id="KW-1185">Reference proteome</keyword>
<name>A0ABY0GVC7_9PEZI</name>
<organism evidence="2 3">
    <name type="scientific">Monosporascus cannonballus</name>
    <dbReference type="NCBI Taxonomy" id="155416"/>
    <lineage>
        <taxon>Eukaryota</taxon>
        <taxon>Fungi</taxon>
        <taxon>Dikarya</taxon>
        <taxon>Ascomycota</taxon>
        <taxon>Pezizomycotina</taxon>
        <taxon>Sordariomycetes</taxon>
        <taxon>Xylariomycetidae</taxon>
        <taxon>Xylariales</taxon>
        <taxon>Xylariales incertae sedis</taxon>
        <taxon>Monosporascus</taxon>
    </lineage>
</organism>
<dbReference type="SUPFAM" id="SSF53474">
    <property type="entry name" value="alpha/beta-Hydrolases"/>
    <property type="match status" value="1"/>
</dbReference>
<gene>
    <name evidence="2" type="ORF">DL762_008829</name>
</gene>
<feature type="compositionally biased region" description="Polar residues" evidence="1">
    <location>
        <begin position="1"/>
        <end position="10"/>
    </location>
</feature>
<dbReference type="EMBL" id="QJNS01000401">
    <property type="protein sequence ID" value="RYO78171.1"/>
    <property type="molecule type" value="Genomic_DNA"/>
</dbReference>
<reference evidence="2 3" key="1">
    <citation type="submission" date="2018-06" db="EMBL/GenBank/DDBJ databases">
        <title>Complete Genomes of Monosporascus.</title>
        <authorList>
            <person name="Robinson A.J."/>
            <person name="Natvig D.O."/>
        </authorList>
    </citation>
    <scope>NUCLEOTIDE SEQUENCE [LARGE SCALE GENOMIC DNA]</scope>
    <source>
        <strain evidence="2 3">CBS 609.92</strain>
    </source>
</reference>
<evidence type="ECO:0000313" key="2">
    <source>
        <dbReference type="EMBL" id="RYO78171.1"/>
    </source>
</evidence>
<sequence>MSYQMSNHNELGTVRQHPLPGLGGTCETHAQEGLAPLTSGTGQRVYHQDLRINQYAATQSQAIPQNAAFVNRDHTNPFSAQAVRASAPPTPPPYSSKAPGFEDIGRRHDPNRRLLDWPADVRYLARHLDLKRYSVLGGSGGGPHALACAYAIPPDELSSVGLLCSAAPWEAGTRDVLWSARLGSWASTYCPSLTTRLLDLVLGMSKRLMASDTGKKLIDGIAAKEAATAGKEIPESEKHPEADAARRERLLRIFLEPFAQGSRGFVQEAYILTHPYGFRLDVQFERKVKIWHGTKDVNSPIRMVRSKSATGPNRRRVSHILLRYTKILQFTLVLRIQDRLESHEKMADTSGTSRLPATLPVLLATLLATSPTTTKSVAIYGERTWGSYLLDRRYCAAVSSSDGEGRCYAEEAGALSDSGTSPSGEAPLIADPPRPLILEEHGLRDGGRRAARPNVSLLAGHMAEAGWTESQSFGMHVGSAATRARVPGFLYFGGYDRHRVHPRRRRGAHLPVTNDSDLGLYLWDTGDEAYARVVDSAAALRFTFHDRDHNARRVDISVPFTHPNLTLDRLLIGGGTKPYFSRHAASNGYYSLGRAFPQDAFFGANFEKSTY</sequence>
<dbReference type="InterPro" id="IPR029058">
    <property type="entry name" value="AB_hydrolase_fold"/>
</dbReference>
<dbReference type="Proteomes" id="UP000294003">
    <property type="component" value="Unassembled WGS sequence"/>
</dbReference>
<proteinExistence type="predicted"/>
<feature type="region of interest" description="Disordered" evidence="1">
    <location>
        <begin position="1"/>
        <end position="27"/>
    </location>
</feature>
<evidence type="ECO:0000256" key="1">
    <source>
        <dbReference type="SAM" id="MobiDB-lite"/>
    </source>
</evidence>